<keyword evidence="1" id="KW-0677">Repeat</keyword>
<dbReference type="PANTHER" id="PTHR46388:SF2">
    <property type="entry name" value="NHL REPEAT-CONTAINING PROTEIN 2"/>
    <property type="match status" value="1"/>
</dbReference>
<dbReference type="InterPro" id="IPR001258">
    <property type="entry name" value="NHL_repeat"/>
</dbReference>
<dbReference type="Gene3D" id="2.120.10.30">
    <property type="entry name" value="TolB, C-terminal domain"/>
    <property type="match status" value="2"/>
</dbReference>
<dbReference type="InterPro" id="IPR013740">
    <property type="entry name" value="Redoxin"/>
</dbReference>
<dbReference type="PANTHER" id="PTHR46388">
    <property type="entry name" value="NHL REPEAT-CONTAINING PROTEIN 2"/>
    <property type="match status" value="1"/>
</dbReference>
<gene>
    <name evidence="3" type="ORF">ACFFFU_12735</name>
</gene>
<feature type="domain" description="Redoxin" evidence="2">
    <location>
        <begin position="29"/>
        <end position="140"/>
    </location>
</feature>
<proteinExistence type="predicted"/>
<keyword evidence="4" id="KW-1185">Reference proteome</keyword>
<evidence type="ECO:0000256" key="1">
    <source>
        <dbReference type="ARBA" id="ARBA00022737"/>
    </source>
</evidence>
<name>A0ABV6SYT6_9GAMM</name>
<protein>
    <submittedName>
        <fullName evidence="3">Redoxin family protein</fullName>
    </submittedName>
</protein>
<accession>A0ABV6SYT6</accession>
<dbReference type="SUPFAM" id="SSF52833">
    <property type="entry name" value="Thioredoxin-like"/>
    <property type="match status" value="1"/>
</dbReference>
<dbReference type="RefSeq" id="WP_189495333.1">
    <property type="nucleotide sequence ID" value="NZ_BMZT01000003.1"/>
</dbReference>
<comment type="caution">
    <text evidence="3">The sequence shown here is derived from an EMBL/GenBank/DDBJ whole genome shotgun (WGS) entry which is preliminary data.</text>
</comment>
<dbReference type="InterPro" id="IPR036249">
    <property type="entry name" value="Thioredoxin-like_sf"/>
</dbReference>
<dbReference type="Pfam" id="PF08534">
    <property type="entry name" value="Redoxin"/>
    <property type="match status" value="1"/>
</dbReference>
<organism evidence="3 4">
    <name type="scientific">Luteimonas padinae</name>
    <dbReference type="NCBI Taxonomy" id="1714359"/>
    <lineage>
        <taxon>Bacteria</taxon>
        <taxon>Pseudomonadati</taxon>
        <taxon>Pseudomonadota</taxon>
        <taxon>Gammaproteobacteria</taxon>
        <taxon>Lysobacterales</taxon>
        <taxon>Lysobacteraceae</taxon>
        <taxon>Luteimonas</taxon>
    </lineage>
</organism>
<dbReference type="Pfam" id="PF01436">
    <property type="entry name" value="NHL"/>
    <property type="match status" value="2"/>
</dbReference>
<dbReference type="SUPFAM" id="SSF101898">
    <property type="entry name" value="NHL repeat"/>
    <property type="match status" value="1"/>
</dbReference>
<dbReference type="Gene3D" id="3.40.30.10">
    <property type="entry name" value="Glutaredoxin"/>
    <property type="match status" value="1"/>
</dbReference>
<dbReference type="InterPro" id="IPR011042">
    <property type="entry name" value="6-blade_b-propeller_TolB-like"/>
</dbReference>
<sequence length="484" mass="51422">MDPGRVAAPAAAPAPEFPPGIEWLNITAPLRMSQLLGRVSAIAFVNAGSAWCNQTLVDLDHLRNRHPDRLNVVAVNVPRFDHEREPRRAGKRLARHRFEFPIGHDADWVLWQHYGIEAWPTVVLVDAEGRVRDRFVGDGQLRAIDAAVSRLQAEGTPRSLNAERIEMRRGGEPMLPLRFPTGLALSGGYLYVADSGHHRVLECDLSGRVLRQFGSGGSGFIDGPMELAAFNRPQGLSIERDTLYIADTGNHAVRRIRLRSGDIDTVVGAGRPGTPPEGPVTDPRMVALDQPRAVAASLATGSLYIATAGDNRVWRFDLGAPGISLVAGSGELAVADGAGAAASFAEPASLAPVQQVVYVCDAAGSAIRSVNARSGQVTTLVGADAWSHGNADGARSEARLQQPQAIALDPASPVLWIADSGNDCLRALRLGGGELSTVQLPQRLHAPGGLAAADGAVWIADTDAHAVLRYDTRDGSLKHVPIGE</sequence>
<evidence type="ECO:0000313" key="4">
    <source>
        <dbReference type="Proteomes" id="UP001589898"/>
    </source>
</evidence>
<evidence type="ECO:0000259" key="2">
    <source>
        <dbReference type="Pfam" id="PF08534"/>
    </source>
</evidence>
<reference evidence="3 4" key="1">
    <citation type="submission" date="2024-09" db="EMBL/GenBank/DDBJ databases">
        <authorList>
            <person name="Sun Q."/>
            <person name="Mori K."/>
        </authorList>
    </citation>
    <scope>NUCLEOTIDE SEQUENCE [LARGE SCALE GENOMIC DNA]</scope>
    <source>
        <strain evidence="3 4">KCTC 52403</strain>
    </source>
</reference>
<evidence type="ECO:0000313" key="3">
    <source>
        <dbReference type="EMBL" id="MFC0718598.1"/>
    </source>
</evidence>
<dbReference type="EMBL" id="JBHLTF010000032">
    <property type="protein sequence ID" value="MFC0718598.1"/>
    <property type="molecule type" value="Genomic_DNA"/>
</dbReference>
<dbReference type="Proteomes" id="UP001589898">
    <property type="component" value="Unassembled WGS sequence"/>
</dbReference>